<organism evidence="3 4">
    <name type="scientific">Chlamydomonas schloesseri</name>
    <dbReference type="NCBI Taxonomy" id="2026947"/>
    <lineage>
        <taxon>Eukaryota</taxon>
        <taxon>Viridiplantae</taxon>
        <taxon>Chlorophyta</taxon>
        <taxon>core chlorophytes</taxon>
        <taxon>Chlorophyceae</taxon>
        <taxon>CS clade</taxon>
        <taxon>Chlamydomonadales</taxon>
        <taxon>Chlamydomonadaceae</taxon>
        <taxon>Chlamydomonas</taxon>
    </lineage>
</organism>
<feature type="coiled-coil region" evidence="1">
    <location>
        <begin position="211"/>
        <end position="238"/>
    </location>
</feature>
<evidence type="ECO:0000313" key="3">
    <source>
        <dbReference type="EMBL" id="KAG2434921.1"/>
    </source>
</evidence>
<keyword evidence="1" id="KW-0175">Coiled coil</keyword>
<evidence type="ECO:0000256" key="2">
    <source>
        <dbReference type="SAM" id="MobiDB-lite"/>
    </source>
</evidence>
<proteinExistence type="predicted"/>
<feature type="compositionally biased region" description="Gly residues" evidence="2">
    <location>
        <begin position="410"/>
        <end position="434"/>
    </location>
</feature>
<gene>
    <name evidence="3" type="ORF">HYH02_012119</name>
</gene>
<protein>
    <submittedName>
        <fullName evidence="3">Uncharacterized protein</fullName>
    </submittedName>
</protein>
<evidence type="ECO:0000313" key="4">
    <source>
        <dbReference type="Proteomes" id="UP000613740"/>
    </source>
</evidence>
<comment type="caution">
    <text evidence="3">The sequence shown here is derived from an EMBL/GenBank/DDBJ whole genome shotgun (WGS) entry which is preliminary data.</text>
</comment>
<reference evidence="3" key="1">
    <citation type="journal article" date="2020" name="bioRxiv">
        <title>Comparative genomics of Chlamydomonas.</title>
        <authorList>
            <person name="Craig R.J."/>
            <person name="Hasan A.R."/>
            <person name="Ness R.W."/>
            <person name="Keightley P.D."/>
        </authorList>
    </citation>
    <scope>NUCLEOTIDE SEQUENCE</scope>
    <source>
        <strain evidence="3">CCAP 11/173</strain>
    </source>
</reference>
<keyword evidence="4" id="KW-1185">Reference proteome</keyword>
<feature type="compositionally biased region" description="Basic residues" evidence="2">
    <location>
        <begin position="527"/>
        <end position="548"/>
    </location>
</feature>
<feature type="region of interest" description="Disordered" evidence="2">
    <location>
        <begin position="410"/>
        <end position="565"/>
    </location>
</feature>
<dbReference type="EMBL" id="JAEHOD010000055">
    <property type="protein sequence ID" value="KAG2434921.1"/>
    <property type="molecule type" value="Genomic_DNA"/>
</dbReference>
<evidence type="ECO:0000256" key="1">
    <source>
        <dbReference type="SAM" id="Coils"/>
    </source>
</evidence>
<dbReference type="AlphaFoldDB" id="A0A835W3V0"/>
<name>A0A835W3V0_9CHLO</name>
<feature type="compositionally biased region" description="Low complexity" evidence="2">
    <location>
        <begin position="473"/>
        <end position="490"/>
    </location>
</feature>
<sequence length="629" mass="67540">MATRRTSPATMPEMSFMAAVGDSAPELEAYHRMEAMVDNLMRDDAQLLEVQGEPAASPAPCLPNRSWFHRVSARSPSTPTVSHSSHVLYRLVAAGMLSQSIELITTQISSSSPWPLQPDGKISRKTPRARSLGLELEMASLAGQDTSTPLSLGVYVRVQFEPEERGWVIQAPAGLPGPDPVSGGGGDPSAENACGPWRAEAQGLLLRLLQRRQQVEQAAQLQQQIDEALAAQLLLQQQEEYMMWHGVDDLQQQQQQQQYPFLLLSPERCLLGQQPYTLWQEESEEPEEEQVPLAVDPILLLLAWQAGYEDQQQLLQTQEQQLAVAALAAAFAPEPTLLGQGQQCQPAEQAGAEMLVAADAAREKQARKEAFWHNNGWRLQLLLAEQQEQQLPVACASAVRWSADGGGDIGCGSGSDAGSGSGSEAGGAGSGSDPGGIRSRSGNEAGGGEITTPSSEADAAHQHMPADSAVRVSPAAQEPQQPQPQPQCQQSRRRCRGNQHGVERAHKRQREQEVVADAAAQPDCKSAPHRKRRRGRRGGKKAATRRLREHQGAHQGQLPGGSVAGVVSPTAAYPADRGGALSRGAMLARHDGVPCALPKTPPHPTFLVALVLARRQQQAAAQQGHGLGL</sequence>
<dbReference type="Proteomes" id="UP000613740">
    <property type="component" value="Unassembled WGS sequence"/>
</dbReference>
<accession>A0A835W3V0</accession>